<name>A0ACB9D9K3_9ASTR</name>
<gene>
    <name evidence="1" type="ORF">L1987_60897</name>
</gene>
<evidence type="ECO:0000313" key="2">
    <source>
        <dbReference type="Proteomes" id="UP001056120"/>
    </source>
</evidence>
<reference evidence="2" key="1">
    <citation type="journal article" date="2022" name="Mol. Ecol. Resour.">
        <title>The genomes of chicory, endive, great burdock and yacon provide insights into Asteraceae palaeo-polyploidization history and plant inulin production.</title>
        <authorList>
            <person name="Fan W."/>
            <person name="Wang S."/>
            <person name="Wang H."/>
            <person name="Wang A."/>
            <person name="Jiang F."/>
            <person name="Liu H."/>
            <person name="Zhao H."/>
            <person name="Xu D."/>
            <person name="Zhang Y."/>
        </authorList>
    </citation>
    <scope>NUCLEOTIDE SEQUENCE [LARGE SCALE GENOMIC DNA]</scope>
    <source>
        <strain evidence="2">cv. Yunnan</strain>
    </source>
</reference>
<accession>A0ACB9D9K3</accession>
<proteinExistence type="predicted"/>
<dbReference type="EMBL" id="CM042037">
    <property type="protein sequence ID" value="KAI3743191.1"/>
    <property type="molecule type" value="Genomic_DNA"/>
</dbReference>
<evidence type="ECO:0000313" key="1">
    <source>
        <dbReference type="EMBL" id="KAI3743191.1"/>
    </source>
</evidence>
<organism evidence="1 2">
    <name type="scientific">Smallanthus sonchifolius</name>
    <dbReference type="NCBI Taxonomy" id="185202"/>
    <lineage>
        <taxon>Eukaryota</taxon>
        <taxon>Viridiplantae</taxon>
        <taxon>Streptophyta</taxon>
        <taxon>Embryophyta</taxon>
        <taxon>Tracheophyta</taxon>
        <taxon>Spermatophyta</taxon>
        <taxon>Magnoliopsida</taxon>
        <taxon>eudicotyledons</taxon>
        <taxon>Gunneridae</taxon>
        <taxon>Pentapetalae</taxon>
        <taxon>asterids</taxon>
        <taxon>campanulids</taxon>
        <taxon>Asterales</taxon>
        <taxon>Asteraceae</taxon>
        <taxon>Asteroideae</taxon>
        <taxon>Heliantheae alliance</taxon>
        <taxon>Millerieae</taxon>
        <taxon>Smallanthus</taxon>
    </lineage>
</organism>
<dbReference type="Proteomes" id="UP001056120">
    <property type="component" value="Linkage Group LG20"/>
</dbReference>
<sequence>MVFNCRCFTFEGDGEIEHEPITQTKSTSTKTFYTAVSDHNQLVPNFLGNASNFLNLAEKPGNLRVFTVAELKTATKNFCPASKIGEGGFGSVYKGVIKSFEDPFHEIKVAVKYADGVLQGHREWVTEINVLGVVQHPNLVKLIGYCAEDNGSRTQLLLVYEFMDNSSVRHHLSTRVQTPLSWTMRLKVAQDTARGLAYLHEQMDFQIIFRDFKSSNILLDGEWNAKLSDFGVARLGPQEGFTHISTAFAGTMKYAAPEYIEMGRLSSKSDVWSYGVFLYELITGRRPLDGNRPQNEQKLLEWVKIYVDTKRFMLVIDSRLEGEYSLDSAQKLSLIANCCLSRDPKSRPKMSEVLEMINQLIMEVDIMPGKVLKGGENTKHKDENNQIGASTCVHGISPWKLLESCFKKDCCCVL</sequence>
<reference evidence="1 2" key="2">
    <citation type="journal article" date="2022" name="Mol. Ecol. Resour.">
        <title>The genomes of chicory, endive, great burdock and yacon provide insights into Asteraceae paleo-polyploidization history and plant inulin production.</title>
        <authorList>
            <person name="Fan W."/>
            <person name="Wang S."/>
            <person name="Wang H."/>
            <person name="Wang A."/>
            <person name="Jiang F."/>
            <person name="Liu H."/>
            <person name="Zhao H."/>
            <person name="Xu D."/>
            <person name="Zhang Y."/>
        </authorList>
    </citation>
    <scope>NUCLEOTIDE SEQUENCE [LARGE SCALE GENOMIC DNA]</scope>
    <source>
        <strain evidence="2">cv. Yunnan</strain>
        <tissue evidence="1">Leaves</tissue>
    </source>
</reference>
<keyword evidence="2" id="KW-1185">Reference proteome</keyword>
<protein>
    <submittedName>
        <fullName evidence="1">Uncharacterized protein</fullName>
    </submittedName>
</protein>
<comment type="caution">
    <text evidence="1">The sequence shown here is derived from an EMBL/GenBank/DDBJ whole genome shotgun (WGS) entry which is preliminary data.</text>
</comment>